<comment type="function">
    <text evidence="12 13">RNA polymerase that catalyzes the synthesis of short RNA molecules used as primers for DNA polymerase during DNA replication.</text>
</comment>
<dbReference type="GO" id="GO:0003899">
    <property type="term" value="F:DNA-directed RNA polymerase activity"/>
    <property type="evidence" value="ECO:0007669"/>
    <property type="project" value="UniProtKB-UniRule"/>
</dbReference>
<dbReference type="SUPFAM" id="SSF56731">
    <property type="entry name" value="DNA primase core"/>
    <property type="match status" value="1"/>
</dbReference>
<evidence type="ECO:0000313" key="17">
    <source>
        <dbReference type="EMBL" id="MBM3317137.1"/>
    </source>
</evidence>
<evidence type="ECO:0000256" key="9">
    <source>
        <dbReference type="ARBA" id="ARBA00022842"/>
    </source>
</evidence>
<keyword evidence="11 12" id="KW-0804">Transcription</keyword>
<dbReference type="AlphaFoldDB" id="A0A937XAB4"/>
<evidence type="ECO:0000256" key="10">
    <source>
        <dbReference type="ARBA" id="ARBA00023125"/>
    </source>
</evidence>
<dbReference type="Pfam" id="PF08275">
    <property type="entry name" value="DNAG_N"/>
    <property type="match status" value="1"/>
</dbReference>
<evidence type="ECO:0000256" key="4">
    <source>
        <dbReference type="ARBA" id="ARBA00022695"/>
    </source>
</evidence>
<dbReference type="InterPro" id="IPR006295">
    <property type="entry name" value="DNA_primase_DnaG"/>
</dbReference>
<dbReference type="GO" id="GO:0008270">
    <property type="term" value="F:zinc ion binding"/>
    <property type="evidence" value="ECO:0007669"/>
    <property type="project" value="UniProtKB-UniRule"/>
</dbReference>
<keyword evidence="3 12" id="KW-0808">Transferase</keyword>
<accession>A0A937XAB4</accession>
<keyword evidence="10 12" id="KW-0238">DNA-binding</keyword>
<protein>
    <recommendedName>
        <fullName evidence="12 13">DNA primase</fullName>
        <ecNumber evidence="12">2.7.7.101</ecNumber>
    </recommendedName>
</protein>
<keyword evidence="5 12" id="KW-0235">DNA replication</keyword>
<dbReference type="PIRSF" id="PIRSF002811">
    <property type="entry name" value="DnaG"/>
    <property type="match status" value="1"/>
</dbReference>
<gene>
    <name evidence="12" type="primary">dnaG</name>
    <name evidence="17" type="ORF">FJY75_04710</name>
</gene>
<dbReference type="SMART" id="SM00493">
    <property type="entry name" value="TOPRIM"/>
    <property type="match status" value="1"/>
</dbReference>
<evidence type="ECO:0000256" key="11">
    <source>
        <dbReference type="ARBA" id="ARBA00023163"/>
    </source>
</evidence>
<dbReference type="HAMAP" id="MF_00974">
    <property type="entry name" value="DNA_primase_DnaG"/>
    <property type="match status" value="1"/>
</dbReference>
<keyword evidence="9" id="KW-0460">Magnesium</keyword>
<evidence type="ECO:0000256" key="14">
    <source>
        <dbReference type="PIRSR" id="PIRSR002811-1"/>
    </source>
</evidence>
<evidence type="ECO:0000256" key="3">
    <source>
        <dbReference type="ARBA" id="ARBA00022679"/>
    </source>
</evidence>
<evidence type="ECO:0000256" key="8">
    <source>
        <dbReference type="ARBA" id="ARBA00022833"/>
    </source>
</evidence>
<dbReference type="EMBL" id="VGIY01000080">
    <property type="protein sequence ID" value="MBM3317137.1"/>
    <property type="molecule type" value="Genomic_DNA"/>
</dbReference>
<evidence type="ECO:0000256" key="2">
    <source>
        <dbReference type="ARBA" id="ARBA00022515"/>
    </source>
</evidence>
<comment type="domain">
    <text evidence="12">Contains an N-terminal zinc-binding domain, a central core domain that contains the primase activity, and a C-terminal DnaB-binding domain.</text>
</comment>
<comment type="cofactor">
    <cofactor evidence="12 13 14">
        <name>Zn(2+)</name>
        <dbReference type="ChEBI" id="CHEBI:29105"/>
    </cofactor>
    <text evidence="12 13 14">Binds 1 zinc ion per monomer.</text>
</comment>
<evidence type="ECO:0000313" key="18">
    <source>
        <dbReference type="Proteomes" id="UP000748308"/>
    </source>
</evidence>
<name>A0A937XAB4_UNCEI</name>
<dbReference type="InterPro" id="IPR006171">
    <property type="entry name" value="TOPRIM_dom"/>
</dbReference>
<evidence type="ECO:0000256" key="12">
    <source>
        <dbReference type="HAMAP-Rule" id="MF_00974"/>
    </source>
</evidence>
<dbReference type="Proteomes" id="UP000748308">
    <property type="component" value="Unassembled WGS sequence"/>
</dbReference>
<dbReference type="EC" id="2.7.7.101" evidence="12"/>
<feature type="zinc finger region" description="CHC2-type" evidence="12 14">
    <location>
        <begin position="40"/>
        <end position="64"/>
    </location>
</feature>
<dbReference type="NCBIfam" id="TIGR01391">
    <property type="entry name" value="dnaG"/>
    <property type="match status" value="1"/>
</dbReference>
<organism evidence="17 18">
    <name type="scientific">Eiseniibacteriota bacterium</name>
    <dbReference type="NCBI Taxonomy" id="2212470"/>
    <lineage>
        <taxon>Bacteria</taxon>
        <taxon>Candidatus Eiseniibacteriota</taxon>
    </lineage>
</organism>
<comment type="subunit">
    <text evidence="12">Monomer. Interacts with DnaB.</text>
</comment>
<dbReference type="SUPFAM" id="SSF57783">
    <property type="entry name" value="Zinc beta-ribbon"/>
    <property type="match status" value="1"/>
</dbReference>
<feature type="domain" description="Toprim" evidence="16">
    <location>
        <begin position="255"/>
        <end position="336"/>
    </location>
</feature>
<comment type="catalytic activity">
    <reaction evidence="12">
        <text>ssDNA + n NTP = ssDNA/pppN(pN)n-1 hybrid + (n-1) diphosphate.</text>
        <dbReference type="EC" id="2.7.7.101"/>
    </reaction>
</comment>
<reference evidence="17" key="1">
    <citation type="submission" date="2019-03" db="EMBL/GenBank/DDBJ databases">
        <title>Lake Tanganyika Metagenome-Assembled Genomes (MAGs).</title>
        <authorList>
            <person name="Tran P."/>
        </authorList>
    </citation>
    <scope>NUCLEOTIDE SEQUENCE</scope>
    <source>
        <strain evidence="17">M_DeepCast_400m_m2_100</strain>
    </source>
</reference>
<evidence type="ECO:0000256" key="6">
    <source>
        <dbReference type="ARBA" id="ARBA00022723"/>
    </source>
</evidence>
<proteinExistence type="inferred from homology"/>
<dbReference type="InterPro" id="IPR037068">
    <property type="entry name" value="DNA_primase_core_N_sf"/>
</dbReference>
<dbReference type="CDD" id="cd03364">
    <property type="entry name" value="TOPRIM_DnaG_primases"/>
    <property type="match status" value="1"/>
</dbReference>
<dbReference type="InterPro" id="IPR013264">
    <property type="entry name" value="DNAG_N"/>
</dbReference>
<dbReference type="GO" id="GO:1990077">
    <property type="term" value="C:primosome complex"/>
    <property type="evidence" value="ECO:0007669"/>
    <property type="project" value="UniProtKB-KW"/>
</dbReference>
<dbReference type="InterPro" id="IPR002694">
    <property type="entry name" value="Znf_CHC2"/>
</dbReference>
<dbReference type="FunFam" id="3.90.580.10:FF:000001">
    <property type="entry name" value="DNA primase"/>
    <property type="match status" value="1"/>
</dbReference>
<keyword evidence="7 12" id="KW-0863">Zinc-finger</keyword>
<feature type="region of interest" description="Disordered" evidence="15">
    <location>
        <begin position="422"/>
        <end position="451"/>
    </location>
</feature>
<dbReference type="InterPro" id="IPR030846">
    <property type="entry name" value="DnaG_bac"/>
</dbReference>
<dbReference type="Gene3D" id="3.40.1360.10">
    <property type="match status" value="1"/>
</dbReference>
<keyword evidence="6 12" id="KW-0479">Metal-binding</keyword>
<evidence type="ECO:0000256" key="13">
    <source>
        <dbReference type="PIRNR" id="PIRNR002811"/>
    </source>
</evidence>
<dbReference type="GO" id="GO:0003677">
    <property type="term" value="F:DNA binding"/>
    <property type="evidence" value="ECO:0007669"/>
    <property type="project" value="UniProtKB-KW"/>
</dbReference>
<keyword evidence="2 12" id="KW-0639">Primosome</keyword>
<dbReference type="Pfam" id="PF13155">
    <property type="entry name" value="Toprim_2"/>
    <property type="match status" value="1"/>
</dbReference>
<dbReference type="GO" id="GO:0000428">
    <property type="term" value="C:DNA-directed RNA polymerase complex"/>
    <property type="evidence" value="ECO:0007669"/>
    <property type="project" value="UniProtKB-KW"/>
</dbReference>
<keyword evidence="4 12" id="KW-0548">Nucleotidyltransferase</keyword>
<comment type="similarity">
    <text evidence="12 13">Belongs to the DnaG primase family.</text>
</comment>
<dbReference type="Gene3D" id="3.90.580.10">
    <property type="entry name" value="Zinc finger, CHC2-type domain"/>
    <property type="match status" value="1"/>
</dbReference>
<keyword evidence="1 12" id="KW-0240">DNA-directed RNA polymerase</keyword>
<feature type="compositionally biased region" description="Low complexity" evidence="15">
    <location>
        <begin position="439"/>
        <end position="451"/>
    </location>
</feature>
<evidence type="ECO:0000259" key="16">
    <source>
        <dbReference type="PROSITE" id="PS50880"/>
    </source>
</evidence>
<comment type="caution">
    <text evidence="17">The sequence shown here is derived from an EMBL/GenBank/DDBJ whole genome shotgun (WGS) entry which is preliminary data.</text>
</comment>
<dbReference type="PANTHER" id="PTHR30313:SF2">
    <property type="entry name" value="DNA PRIMASE"/>
    <property type="match status" value="1"/>
</dbReference>
<sequence length="611" mass="66325">MEAHDREGAVERVREATDIVALIGAYVDLRPAGRSFKARCPFHQEKTPSFTVSPEKQVFHCFGCGAGGDVFSFVMKHDGLAFPEALKLLAQRAGIELPETRPEGSGPDKTALIGALREAVRFYRGRLRAPEGRAALEYLRGRGLPGRILDLYYVGYAPPSGRALLEHAAGAFSREALIEAGLAGQRDEGPLRDRFRDRIMLPILGVGGEPLGFGARAMRAEVEPKYLNSPETRLYRKRGELFGLPQARQAIRREGAVLVVEGYFDVLSLAAAGIFHAVAPCGTAWTEGHTRRLLQLRYGQRIVFVFDGDAAGRTAAWRSLASTLPHHTEVALALLPPGLDPDDLVRRGEVETLQRCLAEPLSPVAYGLEVLGREEAQGPALIDRIAEMIAAVGHDIAREMMLDEAAERSRLPVKVLRREVERRRRQGAAPAGRGREQRQGAAGEPAAPARLTPLEEEALRLALELPESAAELREAARAATGIGPAVGQVLEWVAAQEAEGRRVAAAELLHRLTGETGGEVSARFLIDPGAPAPGERQKADLLKRLRQQALEMELEGLGYGIRALEGEAERQGPEGLARLTGLLERKQSLARELAKLREPAPPGSGWEEPAG</sequence>
<dbReference type="InterPro" id="IPR050219">
    <property type="entry name" value="DnaG_primase"/>
</dbReference>
<dbReference type="PANTHER" id="PTHR30313">
    <property type="entry name" value="DNA PRIMASE"/>
    <property type="match status" value="1"/>
</dbReference>
<keyword evidence="8 12" id="KW-0862">Zinc</keyword>
<dbReference type="Pfam" id="PF01807">
    <property type="entry name" value="Zn_ribbon_DnaG"/>
    <property type="match status" value="1"/>
</dbReference>
<dbReference type="InterPro" id="IPR036977">
    <property type="entry name" value="DNA_primase_Znf_CHC2"/>
</dbReference>
<evidence type="ECO:0000256" key="1">
    <source>
        <dbReference type="ARBA" id="ARBA00022478"/>
    </source>
</evidence>
<dbReference type="InterPro" id="IPR034151">
    <property type="entry name" value="TOPRIM_DnaG_bac"/>
</dbReference>
<dbReference type="GO" id="GO:0006269">
    <property type="term" value="P:DNA replication, synthesis of primer"/>
    <property type="evidence" value="ECO:0007669"/>
    <property type="project" value="UniProtKB-UniRule"/>
</dbReference>
<dbReference type="SMART" id="SM00400">
    <property type="entry name" value="ZnF_CHCC"/>
    <property type="match status" value="1"/>
</dbReference>
<evidence type="ECO:0000256" key="15">
    <source>
        <dbReference type="SAM" id="MobiDB-lite"/>
    </source>
</evidence>
<evidence type="ECO:0000256" key="7">
    <source>
        <dbReference type="ARBA" id="ARBA00022771"/>
    </source>
</evidence>
<dbReference type="PROSITE" id="PS50880">
    <property type="entry name" value="TOPRIM"/>
    <property type="match status" value="1"/>
</dbReference>
<dbReference type="Gene3D" id="3.90.980.10">
    <property type="entry name" value="DNA primase, catalytic core, N-terminal domain"/>
    <property type="match status" value="1"/>
</dbReference>
<evidence type="ECO:0000256" key="5">
    <source>
        <dbReference type="ARBA" id="ARBA00022705"/>
    </source>
</evidence>
<dbReference type="GO" id="GO:0005737">
    <property type="term" value="C:cytoplasm"/>
    <property type="evidence" value="ECO:0007669"/>
    <property type="project" value="TreeGrafter"/>
</dbReference>